<evidence type="ECO:0000256" key="4">
    <source>
        <dbReference type="ARBA" id="ARBA00022692"/>
    </source>
</evidence>
<feature type="transmembrane region" description="Helical" evidence="8">
    <location>
        <begin position="425"/>
        <end position="446"/>
    </location>
</feature>
<feature type="transmembrane region" description="Helical" evidence="8">
    <location>
        <begin position="237"/>
        <end position="258"/>
    </location>
</feature>
<keyword evidence="7" id="KW-0808">Transferase</keyword>
<evidence type="ECO:0000256" key="7">
    <source>
        <dbReference type="PIRNR" id="PIRNR016636"/>
    </source>
</evidence>
<feature type="transmembrane region" description="Helical" evidence="8">
    <location>
        <begin position="135"/>
        <end position="154"/>
    </location>
</feature>
<feature type="transmembrane region" description="Helical" evidence="8">
    <location>
        <begin position="166"/>
        <end position="184"/>
    </location>
</feature>
<dbReference type="GO" id="GO:0042121">
    <property type="term" value="P:alginic acid biosynthetic process"/>
    <property type="evidence" value="ECO:0007669"/>
    <property type="project" value="InterPro"/>
</dbReference>
<comment type="subcellular location">
    <subcellularLocation>
        <location evidence="1">Cell membrane</location>
        <topology evidence="1">Multi-pass membrane protein</topology>
    </subcellularLocation>
</comment>
<feature type="transmembrane region" description="Helical" evidence="8">
    <location>
        <begin position="458"/>
        <end position="475"/>
    </location>
</feature>
<keyword evidence="5 8" id="KW-1133">Transmembrane helix</keyword>
<dbReference type="OrthoDB" id="9805788at2"/>
<dbReference type="RefSeq" id="WP_020964718.1">
    <property type="nucleotide sequence ID" value="NC_022097.1"/>
</dbReference>
<dbReference type="AlphaFoldDB" id="S5ZZ16"/>
<dbReference type="GeneID" id="301089567"/>
<keyword evidence="6 7" id="KW-0472">Membrane</keyword>
<keyword evidence="10" id="KW-1185">Reference proteome</keyword>
<evidence type="ECO:0000256" key="8">
    <source>
        <dbReference type="SAM" id="Phobius"/>
    </source>
</evidence>
<feature type="transmembrane region" description="Helical" evidence="8">
    <location>
        <begin position="7"/>
        <end position="26"/>
    </location>
</feature>
<dbReference type="PIRSF" id="PIRSF500217">
    <property type="entry name" value="AlgI"/>
    <property type="match status" value="1"/>
</dbReference>
<dbReference type="InterPro" id="IPR004299">
    <property type="entry name" value="MBOAT_fam"/>
</dbReference>
<dbReference type="InterPro" id="IPR051085">
    <property type="entry name" value="MB_O-acyltransferase"/>
</dbReference>
<dbReference type="HOGENOM" id="CLU_025255_0_1_12"/>
<keyword evidence="7" id="KW-0012">Acyltransferase</keyword>
<evidence type="ECO:0000256" key="1">
    <source>
        <dbReference type="ARBA" id="ARBA00004651"/>
    </source>
</evidence>
<evidence type="ECO:0000256" key="6">
    <source>
        <dbReference type="ARBA" id="ARBA00023136"/>
    </source>
</evidence>
<dbReference type="PANTHER" id="PTHR13285:SF18">
    <property type="entry name" value="PROTEIN-CYSTEINE N-PALMITOYLTRANSFERASE RASP"/>
    <property type="match status" value="1"/>
</dbReference>
<dbReference type="PATRIC" id="fig|1291379.3.peg.918"/>
<protein>
    <submittedName>
        <fullName evidence="9">Alginate O-acetylation protein</fullName>
    </submittedName>
</protein>
<keyword evidence="3 7" id="KW-1003">Cell membrane</keyword>
<feature type="transmembrane region" description="Helical" evidence="8">
    <location>
        <begin position="325"/>
        <end position="341"/>
    </location>
</feature>
<dbReference type="GO" id="GO:0005886">
    <property type="term" value="C:plasma membrane"/>
    <property type="evidence" value="ECO:0007669"/>
    <property type="project" value="UniProtKB-SubCell"/>
</dbReference>
<feature type="transmembrane region" description="Helical" evidence="8">
    <location>
        <begin position="386"/>
        <end position="405"/>
    </location>
</feature>
<dbReference type="Pfam" id="PF03062">
    <property type="entry name" value="MBOAT"/>
    <property type="match status" value="1"/>
</dbReference>
<organism evidence="9 10">
    <name type="scientific">Treponema pedis str. T A4</name>
    <dbReference type="NCBI Taxonomy" id="1291379"/>
    <lineage>
        <taxon>Bacteria</taxon>
        <taxon>Pseudomonadati</taxon>
        <taxon>Spirochaetota</taxon>
        <taxon>Spirochaetia</taxon>
        <taxon>Spirochaetales</taxon>
        <taxon>Treponemataceae</taxon>
        <taxon>Treponema</taxon>
    </lineage>
</organism>
<comment type="similarity">
    <text evidence="2 7">Belongs to the membrane-bound acyltransferase family.</text>
</comment>
<dbReference type="STRING" id="1291379.TPE_0922"/>
<evidence type="ECO:0000256" key="2">
    <source>
        <dbReference type="ARBA" id="ARBA00010323"/>
    </source>
</evidence>
<dbReference type="PIRSF" id="PIRSF016636">
    <property type="entry name" value="AlgI_DltB"/>
    <property type="match status" value="1"/>
</dbReference>
<dbReference type="Proteomes" id="UP000015620">
    <property type="component" value="Chromosome"/>
</dbReference>
<evidence type="ECO:0000256" key="3">
    <source>
        <dbReference type="ARBA" id="ARBA00022475"/>
    </source>
</evidence>
<evidence type="ECO:0000313" key="9">
    <source>
        <dbReference type="EMBL" id="AGT43418.1"/>
    </source>
</evidence>
<dbReference type="PANTHER" id="PTHR13285">
    <property type="entry name" value="ACYLTRANSFERASE"/>
    <property type="match status" value="1"/>
</dbReference>
<accession>S5ZZ16</accession>
<proteinExistence type="inferred from homology"/>
<evidence type="ECO:0000313" key="10">
    <source>
        <dbReference type="Proteomes" id="UP000015620"/>
    </source>
</evidence>
<sequence>MLFNSLHFIIYFTVIVFLYFICVYYIKKNSVSQILLLAASLYFYACWNFVYILLILGSVAVTWLSGIFMERCNYSTIIPPPPKNIKIKKQLILSASLIINLAILFFFKYHNFFADTLIDIFSLFSLDIHVPKFNILLPVGISFYTFQAIGYSIDVYKGTVKAEKNFLTYALFVTFFPQLVAGPIERTKNLLPQFKTDHLFDYKRVTDGLKLAAWGMFKKIVIADTLSVYVTAAYSDINYASGIALAVATFFFAVQIFCDFSGYSDIAIGVAKVLGFNLMKNFDKPYFSASISEFWRRWHISLSTWFKDYLYIPLGGSKVHISRHYINLLITFFISGLWHGAALHFVAWGVIHAFYLIAALITKNIRTRVLIRCRLASLDGTPKRGWHIVQIFITFCLVCIAWIFFRADSIQDALTILKKIIFVPYELMSVITGILNGSISLGKGFFGPYTLALGKKEFIFNFILIILLYFIGLITNKKDGVDIIGNKTVIVRWTLYYVIFTSLIYVFVRSGETSEFIYFQF</sequence>
<feature type="transmembrane region" description="Helical" evidence="8">
    <location>
        <begin position="41"/>
        <end position="69"/>
    </location>
</feature>
<dbReference type="GO" id="GO:0016746">
    <property type="term" value="F:acyltransferase activity"/>
    <property type="evidence" value="ECO:0007669"/>
    <property type="project" value="UniProtKB-KW"/>
</dbReference>
<feature type="transmembrane region" description="Helical" evidence="8">
    <location>
        <begin position="490"/>
        <end position="508"/>
    </location>
</feature>
<reference evidence="9 10" key="1">
    <citation type="journal article" date="2013" name="PLoS ONE">
        <title>Genome-Wide Relatedness of Treponema pedis, from Gingiva and Necrotic Skin Lesions of Pigs, with the Human Oral Pathogen Treponema denticola.</title>
        <authorList>
            <person name="Svartstrom O."/>
            <person name="Mushtaq M."/>
            <person name="Pringle M."/>
            <person name="Segerman B."/>
        </authorList>
    </citation>
    <scope>NUCLEOTIDE SEQUENCE [LARGE SCALE GENOMIC DNA]</scope>
    <source>
        <strain evidence="9">T A4</strain>
    </source>
</reference>
<dbReference type="InterPro" id="IPR028362">
    <property type="entry name" value="AlgI"/>
</dbReference>
<name>S5ZZ16_9SPIR</name>
<dbReference type="EMBL" id="CP004120">
    <property type="protein sequence ID" value="AGT43418.1"/>
    <property type="molecule type" value="Genomic_DNA"/>
</dbReference>
<feature type="transmembrane region" description="Helical" evidence="8">
    <location>
        <begin position="90"/>
        <end position="107"/>
    </location>
</feature>
<dbReference type="InterPro" id="IPR024194">
    <property type="entry name" value="Ac/AlaTfrase_AlgI/DltB"/>
</dbReference>
<gene>
    <name evidence="9" type="primary">algI</name>
    <name evidence="9" type="ORF">TPE_0922</name>
</gene>
<dbReference type="KEGG" id="tped:TPE_0922"/>
<keyword evidence="4 8" id="KW-0812">Transmembrane</keyword>
<evidence type="ECO:0000256" key="5">
    <source>
        <dbReference type="ARBA" id="ARBA00022989"/>
    </source>
</evidence>